<feature type="region of interest" description="Disordered" evidence="2">
    <location>
        <begin position="1"/>
        <end position="34"/>
    </location>
</feature>
<dbReference type="InterPro" id="IPR019171">
    <property type="entry name" value="MIX23"/>
</dbReference>
<dbReference type="GO" id="GO:0005758">
    <property type="term" value="C:mitochondrial intermembrane space"/>
    <property type="evidence" value="ECO:0007669"/>
    <property type="project" value="InterPro"/>
</dbReference>
<keyword evidence="4" id="KW-1185">Reference proteome</keyword>
<evidence type="ECO:0000256" key="2">
    <source>
        <dbReference type="SAM" id="MobiDB-lite"/>
    </source>
</evidence>
<dbReference type="Pfam" id="PF09774">
    <property type="entry name" value="MIX23"/>
    <property type="match status" value="1"/>
</dbReference>
<dbReference type="RefSeq" id="XP_025346323.1">
    <property type="nucleotide sequence ID" value="XM_025494464.1"/>
</dbReference>
<name>A0A316U463_9BASI</name>
<organism evidence="3 4">
    <name type="scientific">Pseudomicrostroma glucosiphilum</name>
    <dbReference type="NCBI Taxonomy" id="1684307"/>
    <lineage>
        <taxon>Eukaryota</taxon>
        <taxon>Fungi</taxon>
        <taxon>Dikarya</taxon>
        <taxon>Basidiomycota</taxon>
        <taxon>Ustilaginomycotina</taxon>
        <taxon>Exobasidiomycetes</taxon>
        <taxon>Microstromatales</taxon>
        <taxon>Microstromatales incertae sedis</taxon>
        <taxon>Pseudomicrostroma</taxon>
    </lineage>
</organism>
<feature type="compositionally biased region" description="Polar residues" evidence="2">
    <location>
        <begin position="69"/>
        <end position="79"/>
    </location>
</feature>
<protein>
    <submittedName>
        <fullName evidence="3">Uncharacterized protein</fullName>
    </submittedName>
</protein>
<feature type="compositionally biased region" description="Low complexity" evidence="2">
    <location>
        <begin position="80"/>
        <end position="116"/>
    </location>
</feature>
<evidence type="ECO:0000313" key="4">
    <source>
        <dbReference type="Proteomes" id="UP000245942"/>
    </source>
</evidence>
<feature type="region of interest" description="Disordered" evidence="2">
    <location>
        <begin position="172"/>
        <end position="238"/>
    </location>
</feature>
<feature type="compositionally biased region" description="Low complexity" evidence="2">
    <location>
        <begin position="1"/>
        <end position="20"/>
    </location>
</feature>
<dbReference type="GeneID" id="37016198"/>
<gene>
    <name evidence="3" type="ORF">BCV69DRAFT_300497</name>
</gene>
<proteinExistence type="inferred from homology"/>
<dbReference type="PANTHER" id="PTHR31905">
    <property type="entry name" value="COILED-COIL DOMAIN-CONTAINING PROTEIN 58"/>
    <property type="match status" value="1"/>
</dbReference>
<evidence type="ECO:0000256" key="1">
    <source>
        <dbReference type="ARBA" id="ARBA00024204"/>
    </source>
</evidence>
<dbReference type="OrthoDB" id="5593818at2759"/>
<feature type="compositionally biased region" description="Basic and acidic residues" evidence="2">
    <location>
        <begin position="229"/>
        <end position="238"/>
    </location>
</feature>
<dbReference type="AlphaFoldDB" id="A0A316U463"/>
<dbReference type="Proteomes" id="UP000245942">
    <property type="component" value="Unassembled WGS sequence"/>
</dbReference>
<accession>A0A316U463</accession>
<evidence type="ECO:0000313" key="3">
    <source>
        <dbReference type="EMBL" id="PWN19163.1"/>
    </source>
</evidence>
<dbReference type="STRING" id="1684307.A0A316U463"/>
<feature type="region of interest" description="Disordered" evidence="2">
    <location>
        <begin position="69"/>
        <end position="123"/>
    </location>
</feature>
<feature type="compositionally biased region" description="Low complexity" evidence="2">
    <location>
        <begin position="176"/>
        <end position="189"/>
    </location>
</feature>
<sequence>MPSGGSASLTASSSVTTSLSKGPPPPPETPSQVRDLGVGVCYDLGAFRELMRQYRLLDDGVTTRLNRTIAKSRSSGQTHSPSLLYSPTTFSSSSSSSPNQGSSSSNPLSSSGSSSLGAGTRFSSSSAADLGTTTYVASDEACGAFWKELTGYWKGRQDVIRYCIDVVDKGAGGSGTSTSSSSPKQIGGSSIFGKAGRDDRELDADYQASRPPTSAASRMNEAPSAFPGWDDRGSRAEQSDAALRRQLHNELSIDSIIRNRSLQAFKSRCTLFRLPVDASEEERKFWQGER</sequence>
<reference evidence="3 4" key="1">
    <citation type="journal article" date="2018" name="Mol. Biol. Evol.">
        <title>Broad Genomic Sampling Reveals a Smut Pathogenic Ancestry of the Fungal Clade Ustilaginomycotina.</title>
        <authorList>
            <person name="Kijpornyongpan T."/>
            <person name="Mondo S.J."/>
            <person name="Barry K."/>
            <person name="Sandor L."/>
            <person name="Lee J."/>
            <person name="Lipzen A."/>
            <person name="Pangilinan J."/>
            <person name="LaButti K."/>
            <person name="Hainaut M."/>
            <person name="Henrissat B."/>
            <person name="Grigoriev I.V."/>
            <person name="Spatafora J.W."/>
            <person name="Aime M.C."/>
        </authorList>
    </citation>
    <scope>NUCLEOTIDE SEQUENCE [LARGE SCALE GENOMIC DNA]</scope>
    <source>
        <strain evidence="3 4">MCA 4718</strain>
    </source>
</reference>
<dbReference type="EMBL" id="KZ819332">
    <property type="protein sequence ID" value="PWN19163.1"/>
    <property type="molecule type" value="Genomic_DNA"/>
</dbReference>
<dbReference type="PANTHER" id="PTHR31905:SF2">
    <property type="entry name" value="PROTEIN MIX23"/>
    <property type="match status" value="1"/>
</dbReference>
<comment type="similarity">
    <text evidence="1">Belongs to the MIX23 family.</text>
</comment>